<keyword evidence="1" id="KW-0812">Transmembrane</keyword>
<name>A0AAT9GL50_9BACT</name>
<proteinExistence type="predicted"/>
<accession>A0AAT9GL50</accession>
<feature type="transmembrane region" description="Helical" evidence="1">
    <location>
        <begin position="56"/>
        <end position="74"/>
    </location>
</feature>
<evidence type="ECO:0000313" key="2">
    <source>
        <dbReference type="EMBL" id="BFG71417.1"/>
    </source>
</evidence>
<dbReference type="EMBL" id="AP029612">
    <property type="protein sequence ID" value="BFG71417.1"/>
    <property type="molecule type" value="Genomic_DNA"/>
</dbReference>
<evidence type="ECO:0000256" key="1">
    <source>
        <dbReference type="SAM" id="Phobius"/>
    </source>
</evidence>
<feature type="transmembrane region" description="Helical" evidence="1">
    <location>
        <begin position="21"/>
        <end position="44"/>
    </location>
</feature>
<sequence>MYLDYKTFILEPAVRKYLLRIVNTLSLGLLWLALNSTFGIMYDYAFIHDTIKLGNILFYCFFVASLTAYLWYIIRLWSKPLNFEE</sequence>
<keyword evidence="1" id="KW-0472">Membrane</keyword>
<protein>
    <submittedName>
        <fullName evidence="2">Uncharacterized protein</fullName>
    </submittedName>
</protein>
<gene>
    <name evidence="2" type="ORF">KACHI17_22980</name>
</gene>
<dbReference type="AlphaFoldDB" id="A0AAT9GL50"/>
<reference evidence="2" key="1">
    <citation type="submission" date="2024-02" db="EMBL/GenBank/DDBJ databases">
        <title>Sediminibacterium planktonica sp. nov. and Sediminibacterium longus sp. nov., isolated from surface lake and river water.</title>
        <authorList>
            <person name="Watanabe K."/>
            <person name="Takemine S."/>
            <person name="Ishii Y."/>
            <person name="Ogata Y."/>
            <person name="Shindo C."/>
            <person name="Suda W."/>
        </authorList>
    </citation>
    <scope>NUCLEOTIDE SEQUENCE</scope>
    <source>
        <strain evidence="2">KACHI17</strain>
    </source>
</reference>
<organism evidence="2">
    <name type="scientific">Sediminibacterium sp. KACHI17</name>
    <dbReference type="NCBI Taxonomy" id="1751071"/>
    <lineage>
        <taxon>Bacteria</taxon>
        <taxon>Pseudomonadati</taxon>
        <taxon>Bacteroidota</taxon>
        <taxon>Chitinophagia</taxon>
        <taxon>Chitinophagales</taxon>
        <taxon>Chitinophagaceae</taxon>
        <taxon>Sediminibacterium</taxon>
    </lineage>
</organism>
<keyword evidence="1" id="KW-1133">Transmembrane helix</keyword>